<feature type="region of interest" description="Disordered" evidence="2">
    <location>
        <begin position="606"/>
        <end position="627"/>
    </location>
</feature>
<dbReference type="InterPro" id="IPR018289">
    <property type="entry name" value="MULE_transposase_dom"/>
</dbReference>
<protein>
    <recommendedName>
        <fullName evidence="3">SWIM-type domain-containing protein</fullName>
    </recommendedName>
</protein>
<dbReference type="Pfam" id="PF04434">
    <property type="entry name" value="SWIM"/>
    <property type="match status" value="1"/>
</dbReference>
<dbReference type="PANTHER" id="PTHR47718:SF17">
    <property type="entry name" value="PROTEIN FAR1-RELATED SEQUENCE 5-LIKE"/>
    <property type="match status" value="1"/>
</dbReference>
<feature type="domain" description="SWIM-type" evidence="3">
    <location>
        <begin position="460"/>
        <end position="496"/>
    </location>
</feature>
<dbReference type="EMBL" id="MU089531">
    <property type="protein sequence ID" value="KAF7851608.1"/>
    <property type="molecule type" value="Genomic_DNA"/>
</dbReference>
<dbReference type="OrthoDB" id="751756at2759"/>
<dbReference type="Proteomes" id="UP000806378">
    <property type="component" value="Unassembled WGS sequence"/>
</dbReference>
<dbReference type="AlphaFoldDB" id="A0A8T0CVG4"/>
<name>A0A8T0CVG4_CORYI</name>
<keyword evidence="5" id="KW-1185">Reference proteome</keyword>
<keyword evidence="1" id="KW-0479">Metal-binding</keyword>
<evidence type="ECO:0000259" key="3">
    <source>
        <dbReference type="PROSITE" id="PS50966"/>
    </source>
</evidence>
<dbReference type="Gramene" id="rna-gnl|WGS:JABURB|Cocit.L3491.1">
    <property type="protein sequence ID" value="cds-KAF7851608.1"/>
    <property type="gene ID" value="gene-BT93_L3491"/>
</dbReference>
<reference evidence="4" key="1">
    <citation type="submission" date="2020-05" db="EMBL/GenBank/DDBJ databases">
        <title>WGS assembly of Corymbia citriodora subspecies variegata.</title>
        <authorList>
            <person name="Barry K."/>
            <person name="Hundley H."/>
            <person name="Shu S."/>
            <person name="Jenkins J."/>
            <person name="Grimwood J."/>
            <person name="Baten A."/>
        </authorList>
    </citation>
    <scope>NUCLEOTIDE SEQUENCE</scope>
    <source>
        <strain evidence="4">CV2-018</strain>
    </source>
</reference>
<dbReference type="PANTHER" id="PTHR47718">
    <property type="entry name" value="OS01G0519700 PROTEIN"/>
    <property type="match status" value="1"/>
</dbReference>
<comment type="caution">
    <text evidence="4">The sequence shown here is derived from an EMBL/GenBank/DDBJ whole genome shotgun (WGS) entry which is preliminary data.</text>
</comment>
<dbReference type="InterPro" id="IPR007527">
    <property type="entry name" value="Znf_SWIM"/>
</dbReference>
<evidence type="ECO:0000313" key="5">
    <source>
        <dbReference type="Proteomes" id="UP000806378"/>
    </source>
</evidence>
<dbReference type="GO" id="GO:0008270">
    <property type="term" value="F:zinc ion binding"/>
    <property type="evidence" value="ECO:0007669"/>
    <property type="project" value="UniProtKB-KW"/>
</dbReference>
<sequence>MAEPEVILYVCFVKYILFSYGYSASSADEKKKFEKFEVRCGCLAHIKFKVDDGIFEVIKYISDHNHAFIPENQRHLIRCGRIMSETCKGVLADMVKAGIGGTSTYKFLANEARGSKNLGFNLRDYQNYLQIKISEIITGGDCQNLLNHFHSMEQQNPMFSYAIQVDKDGRLTNIFWRDSLSKFDYDCFGDVLIFDTTYRTNKYEMIRAPFVGVNHHWKNVLFGCAFLLDETAELFIWLFDAFLKSMGNKAPKIIFTDQDQAMAKAIRTVFSNIQHCLCTWHIGKNANQNIPHLYKKPGFKDKYFSAFMYRCRSEDEFEFTWREMEKEWGTENNSWLRRLYGIRHKWSLAFGLYYQAKEVKVPIMSSRKTSTLMESVHYYEEQVKHMREIESQDDYSCCGKAKAAVPHDILKHAASVYTRAIFKKFNDEFTLILLENISSSTFDGLIYSFTLKCRGSQRKHVVKFDPTDSSVSCECKSFESKGWLCRHALKVLSENISIRSIPSTYILKRWTKCTKQELRMMNFIIPDSSKFNRFSTLIQQSFELMSLGAEDENTMKIVGKSMEKAKAEISLYKSSADVTDDASGDDDEASLCNISILDPLRKKGKGLSYGRLKSSSEKKKKKSKKGISSTSIEKLVVQVPHDETHFPNYSSNSNQFYGAFCPTNIGDHPIIPNFHNQMQQPPYITSPGIMSGFCPFPSQMQSPYIMPSGIMNGISPFTNQILEYHNRSHRTILSQESSNLFQHPVIYDLNDYEGTQPNRPK</sequence>
<keyword evidence="1" id="KW-0862">Zinc</keyword>
<accession>A0A8T0CVG4</accession>
<evidence type="ECO:0000256" key="2">
    <source>
        <dbReference type="SAM" id="MobiDB-lite"/>
    </source>
</evidence>
<proteinExistence type="predicted"/>
<gene>
    <name evidence="4" type="ORF">BT93_L3491</name>
</gene>
<evidence type="ECO:0000256" key="1">
    <source>
        <dbReference type="PROSITE-ProRule" id="PRU00325"/>
    </source>
</evidence>
<organism evidence="4 5">
    <name type="scientific">Corymbia citriodora subsp. variegata</name>
    <dbReference type="NCBI Taxonomy" id="360336"/>
    <lineage>
        <taxon>Eukaryota</taxon>
        <taxon>Viridiplantae</taxon>
        <taxon>Streptophyta</taxon>
        <taxon>Embryophyta</taxon>
        <taxon>Tracheophyta</taxon>
        <taxon>Spermatophyta</taxon>
        <taxon>Magnoliopsida</taxon>
        <taxon>eudicotyledons</taxon>
        <taxon>Gunneridae</taxon>
        <taxon>Pentapetalae</taxon>
        <taxon>rosids</taxon>
        <taxon>malvids</taxon>
        <taxon>Myrtales</taxon>
        <taxon>Myrtaceae</taxon>
        <taxon>Myrtoideae</taxon>
        <taxon>Eucalypteae</taxon>
        <taxon>Corymbia</taxon>
    </lineage>
</organism>
<evidence type="ECO:0000313" key="4">
    <source>
        <dbReference type="EMBL" id="KAF7851608.1"/>
    </source>
</evidence>
<dbReference type="PROSITE" id="PS50966">
    <property type="entry name" value="ZF_SWIM"/>
    <property type="match status" value="1"/>
</dbReference>
<dbReference type="Pfam" id="PF10551">
    <property type="entry name" value="MULE"/>
    <property type="match status" value="1"/>
</dbReference>
<keyword evidence="1" id="KW-0863">Zinc-finger</keyword>